<dbReference type="EMBL" id="SUVG01000005">
    <property type="protein sequence ID" value="MBE6421448.1"/>
    <property type="molecule type" value="Genomic_DNA"/>
</dbReference>
<dbReference type="InterPro" id="IPR002881">
    <property type="entry name" value="DUF58"/>
</dbReference>
<feature type="domain" description="DUF58" evidence="1">
    <location>
        <begin position="42"/>
        <end position="250"/>
    </location>
</feature>
<proteinExistence type="predicted"/>
<dbReference type="PANTHER" id="PTHR33608:SF6">
    <property type="entry name" value="BLL2464 PROTEIN"/>
    <property type="match status" value="1"/>
</dbReference>
<evidence type="ECO:0000313" key="2">
    <source>
        <dbReference type="EMBL" id="MBE6421448.1"/>
    </source>
</evidence>
<dbReference type="AlphaFoldDB" id="A0A928DP84"/>
<sequence>MDTSEILKKVRQIEIQTNKLVSETFAGEYLSTFKGQGIEFAEVREYTPGDDIRSIDWNVTARTGVPYIKKYNEERELTLMIACDVSASEQFGSTDKLKLEAAAELAALFAMSALKNSDKVGLLLFSDQVELFVPPRKGKKHVLRLIREMIAFEPKRKGTNLGLCLETLNKVIKRQGILILISDFLEPFENFAKPFKLAAKKFDLIPVIVKDKLEEKVPSLGVCIDVVDPETGAEDLISLSGSELNAQLNQYRQKQDEQLKSLFNPFKIEPIVVDTAHSPFEPVISFFKQRAKKLRR</sequence>
<dbReference type="Pfam" id="PF01882">
    <property type="entry name" value="DUF58"/>
    <property type="match status" value="1"/>
</dbReference>
<protein>
    <submittedName>
        <fullName evidence="2">DUF58 domain-containing protein</fullName>
    </submittedName>
</protein>
<evidence type="ECO:0000259" key="1">
    <source>
        <dbReference type="Pfam" id="PF01882"/>
    </source>
</evidence>
<gene>
    <name evidence="2" type="ORF">E7027_04885</name>
</gene>
<dbReference type="PANTHER" id="PTHR33608">
    <property type="entry name" value="BLL2464 PROTEIN"/>
    <property type="match status" value="1"/>
</dbReference>
<dbReference type="Proteomes" id="UP000725649">
    <property type="component" value="Unassembled WGS sequence"/>
</dbReference>
<evidence type="ECO:0000313" key="3">
    <source>
        <dbReference type="Proteomes" id="UP000725649"/>
    </source>
</evidence>
<organism evidence="2 3">
    <name type="scientific">Candidatus Avelusimicrobium gallicola</name>
    <dbReference type="NCBI Taxonomy" id="2562704"/>
    <lineage>
        <taxon>Bacteria</taxon>
        <taxon>Pseudomonadati</taxon>
        <taxon>Elusimicrobiota</taxon>
        <taxon>Elusimicrobia</taxon>
        <taxon>Elusimicrobiales</taxon>
        <taxon>Elusimicrobiaceae</taxon>
        <taxon>Candidatus Avelusimicrobium</taxon>
    </lineage>
</organism>
<accession>A0A928DP84</accession>
<dbReference type="InterPro" id="IPR036465">
    <property type="entry name" value="vWFA_dom_sf"/>
</dbReference>
<dbReference type="SUPFAM" id="SSF53300">
    <property type="entry name" value="vWA-like"/>
    <property type="match status" value="1"/>
</dbReference>
<reference evidence="2" key="1">
    <citation type="submission" date="2019-04" db="EMBL/GenBank/DDBJ databases">
        <title>Evolution of Biomass-Degrading Anaerobic Consortia Revealed by Metagenomics.</title>
        <authorList>
            <person name="Peng X."/>
        </authorList>
    </citation>
    <scope>NUCLEOTIDE SEQUENCE</scope>
    <source>
        <strain evidence="2">SIG66</strain>
    </source>
</reference>
<comment type="caution">
    <text evidence="2">The sequence shown here is derived from an EMBL/GenBank/DDBJ whole genome shotgun (WGS) entry which is preliminary data.</text>
</comment>
<name>A0A928DP84_9BACT</name>
<dbReference type="Gene3D" id="3.40.50.410">
    <property type="entry name" value="von Willebrand factor, type A domain"/>
    <property type="match status" value="1"/>
</dbReference>